<evidence type="ECO:0000256" key="1">
    <source>
        <dbReference type="SAM" id="MobiDB-lite"/>
    </source>
</evidence>
<dbReference type="Pfam" id="PF06910">
    <property type="entry name" value="MEA1"/>
    <property type="match status" value="1"/>
</dbReference>
<organism evidence="2 3">
    <name type="scientific">Trichobilharzia regenti</name>
    <name type="common">Nasal bird schistosome</name>
    <dbReference type="NCBI Taxonomy" id="157069"/>
    <lineage>
        <taxon>Eukaryota</taxon>
        <taxon>Metazoa</taxon>
        <taxon>Spiralia</taxon>
        <taxon>Lophotrochozoa</taxon>
        <taxon>Platyhelminthes</taxon>
        <taxon>Trematoda</taxon>
        <taxon>Digenea</taxon>
        <taxon>Strigeidida</taxon>
        <taxon>Schistosomatoidea</taxon>
        <taxon>Schistosomatidae</taxon>
        <taxon>Trichobilharzia</taxon>
    </lineage>
</organism>
<dbReference type="Proteomes" id="UP000050795">
    <property type="component" value="Unassembled WGS sequence"/>
</dbReference>
<feature type="region of interest" description="Disordered" evidence="1">
    <location>
        <begin position="101"/>
        <end position="143"/>
    </location>
</feature>
<proteinExistence type="predicted"/>
<feature type="compositionally biased region" description="Acidic residues" evidence="1">
    <location>
        <begin position="104"/>
        <end position="116"/>
    </location>
</feature>
<keyword evidence="2" id="KW-1185">Reference proteome</keyword>
<evidence type="ECO:0008006" key="4">
    <source>
        <dbReference type="Google" id="ProtNLM"/>
    </source>
</evidence>
<reference evidence="3" key="2">
    <citation type="submission" date="2023-11" db="UniProtKB">
        <authorList>
            <consortium name="WormBaseParasite"/>
        </authorList>
    </citation>
    <scope>IDENTIFICATION</scope>
</reference>
<reference evidence="2" key="1">
    <citation type="submission" date="2022-06" db="EMBL/GenBank/DDBJ databases">
        <authorList>
            <person name="Berger JAMES D."/>
            <person name="Berger JAMES D."/>
        </authorList>
    </citation>
    <scope>NUCLEOTIDE SEQUENCE [LARGE SCALE GENOMIC DNA]</scope>
</reference>
<protein>
    <recommendedName>
        <fullName evidence="4">Male-enhanced antigen 1</fullName>
    </recommendedName>
</protein>
<feature type="region of interest" description="Disordered" evidence="1">
    <location>
        <begin position="31"/>
        <end position="51"/>
    </location>
</feature>
<name>A0AA85K817_TRIRE</name>
<feature type="compositionally biased region" description="Polar residues" evidence="1">
    <location>
        <begin position="119"/>
        <end position="141"/>
    </location>
</feature>
<evidence type="ECO:0000313" key="2">
    <source>
        <dbReference type="Proteomes" id="UP000050795"/>
    </source>
</evidence>
<evidence type="ECO:0000313" key="3">
    <source>
        <dbReference type="WBParaSite" id="TREG1_71730.1"/>
    </source>
</evidence>
<accession>A0AA85K817</accession>
<dbReference type="WBParaSite" id="TREG1_71730.1">
    <property type="protein sequence ID" value="TREG1_71730.1"/>
    <property type="gene ID" value="TREG1_71730"/>
</dbReference>
<dbReference type="AlphaFoldDB" id="A0AA85K817"/>
<sequence>MSFYIYSRYVSDIFKHTRSAIYTIMVNQRISEPSSPNSTNGDGDDDNSNNILHGINNGVVINWNSYPTDANGIEDDNNDDDLTNQTAPIGYVLLGSEVLHAADDGGDDSEADDDDALSVSENEQTGNPTINQNDSSIQSLENDGDSINLDIDVDQLLNRQLARTEFEPRGAFSDSNLFVGTVEDTSHIELWNENTPPSTSQITITPDEADKIKTCMSNFQLPVSRYPPWATQIPEELWKAKLLEKLGSKYKP</sequence>